<proteinExistence type="predicted"/>
<evidence type="ECO:0000313" key="1">
    <source>
        <dbReference type="EMBL" id="PYZ98154.1"/>
    </source>
</evidence>
<dbReference type="OrthoDB" id="9774199at2"/>
<comment type="caution">
    <text evidence="1">The sequence shown here is derived from an EMBL/GenBank/DDBJ whole genome shotgun (WGS) entry which is preliminary data.</text>
</comment>
<name>A0A2W0H8G1_9BACI</name>
<reference evidence="1 2" key="1">
    <citation type="submission" date="2017-10" db="EMBL/GenBank/DDBJ databases">
        <title>Bacillus sp. nov., a halophilic bacterium isolated from a Yangshapao Lake.</title>
        <authorList>
            <person name="Wang H."/>
        </authorList>
    </citation>
    <scope>NUCLEOTIDE SEQUENCE [LARGE SCALE GENOMIC DNA]</scope>
    <source>
        <strain evidence="1 2">YSP-3</strain>
    </source>
</reference>
<accession>A0A2W0H8G1</accession>
<sequence>MKKEALITALKPADFPQHKGGLSVYSLCPGTVFVPDAESLARLVKHYDRVYLDTLPLPSGRIAGKKELLLYVKHYLEALGEEYETEIIFLSACTASVGTRSRSCGGKATSVQMYRPSVFTASLDHIRHYGAWLEKKSLHTVSAAVTDTHFTISSAGLPLITMKRAAVDGNPGEGLYRITGGLLVKK</sequence>
<protein>
    <submittedName>
        <fullName evidence="1">Uncharacterized protein</fullName>
    </submittedName>
</protein>
<organism evidence="1 2">
    <name type="scientific">Alteribacter lacisalsi</name>
    <dbReference type="NCBI Taxonomy" id="2045244"/>
    <lineage>
        <taxon>Bacteria</taxon>
        <taxon>Bacillati</taxon>
        <taxon>Bacillota</taxon>
        <taxon>Bacilli</taxon>
        <taxon>Bacillales</taxon>
        <taxon>Bacillaceae</taxon>
        <taxon>Alteribacter</taxon>
    </lineage>
</organism>
<dbReference type="AlphaFoldDB" id="A0A2W0H8G1"/>
<dbReference type="EMBL" id="PDOF01000001">
    <property type="protein sequence ID" value="PYZ98154.1"/>
    <property type="molecule type" value="Genomic_DNA"/>
</dbReference>
<evidence type="ECO:0000313" key="2">
    <source>
        <dbReference type="Proteomes" id="UP000248066"/>
    </source>
</evidence>
<dbReference type="Proteomes" id="UP000248066">
    <property type="component" value="Unassembled WGS sequence"/>
</dbReference>
<gene>
    <name evidence="1" type="ORF">CR205_06040</name>
</gene>
<dbReference type="RefSeq" id="WP_110517941.1">
    <property type="nucleotide sequence ID" value="NZ_PDOF01000001.1"/>
</dbReference>
<keyword evidence="2" id="KW-1185">Reference proteome</keyword>